<evidence type="ECO:0000313" key="1">
    <source>
        <dbReference type="EMBL" id="MCV3728177.1"/>
    </source>
</evidence>
<evidence type="ECO:0000313" key="2">
    <source>
        <dbReference type="Proteomes" id="UP001208245"/>
    </source>
</evidence>
<gene>
    <name evidence="1" type="ORF">OF376_00025</name>
</gene>
<dbReference type="NCBIfam" id="NF045726">
    <property type="entry name" value="XXplasma_LP"/>
    <property type="match status" value="1"/>
</dbReference>
<dbReference type="RefSeq" id="WP_263821508.1">
    <property type="nucleotide sequence ID" value="NZ_JAOXHL010000001.1"/>
</dbReference>
<dbReference type="EMBL" id="JAOXHL010000001">
    <property type="protein sequence ID" value="MCV3728177.1"/>
    <property type="molecule type" value="Genomic_DNA"/>
</dbReference>
<evidence type="ECO:0008006" key="3">
    <source>
        <dbReference type="Google" id="ProtNLM"/>
    </source>
</evidence>
<sequence>MNKKQKRILGFVLAPIALVAITTPIVTSCSKQTRKTTTRSNQITKTTDELKQIHQEFILIIEELRKKQKDAGTDVFSADLWNELIKKTNEQFYKLEHTTTLSDEQKQKTIALLKEQIEHMKKMMSSFPV</sequence>
<protein>
    <recommendedName>
        <fullName evidence="3">Lipoprotein</fullName>
    </recommendedName>
</protein>
<dbReference type="PROSITE" id="PS51257">
    <property type="entry name" value="PROKAR_LIPOPROTEIN"/>
    <property type="match status" value="1"/>
</dbReference>
<dbReference type="InterPro" id="IPR054816">
    <property type="entry name" value="Lipoprotein_mollicutes-type_CS"/>
</dbReference>
<keyword evidence="2" id="KW-1185">Reference proteome</keyword>
<accession>A0ABT3BLM0</accession>
<organism evidence="1 2">
    <name type="scientific">Ureaplasma miroungigenitalium</name>
    <dbReference type="NCBI Taxonomy" id="1042321"/>
    <lineage>
        <taxon>Bacteria</taxon>
        <taxon>Bacillati</taxon>
        <taxon>Mycoplasmatota</taxon>
        <taxon>Mycoplasmoidales</taxon>
        <taxon>Mycoplasmoidaceae</taxon>
        <taxon>Ureaplasma</taxon>
    </lineage>
</organism>
<comment type="caution">
    <text evidence="1">The sequence shown here is derived from an EMBL/GenBank/DDBJ whole genome shotgun (WGS) entry which is preliminary data.</text>
</comment>
<name>A0ABT3BLM0_9BACT</name>
<dbReference type="Proteomes" id="UP001208245">
    <property type="component" value="Unassembled WGS sequence"/>
</dbReference>
<proteinExistence type="predicted"/>
<reference evidence="1 2" key="1">
    <citation type="journal article" date="2020" name="Int. J. Syst. Evol. Microbiol.">
        <title>Ureaplasma miroungigenitalium sp. nov. isolated from northern elephant seals (Mirounga angustirostris) and Ureaplasma zalophigenitalium sp. nov. isolated from California sea lions (Zalophus californianus).</title>
        <authorList>
            <person name="Volokhov D.V."/>
            <person name="Gulland F.M."/>
            <person name="Gao Y."/>
            <person name="Chizhikov V.E."/>
        </authorList>
    </citation>
    <scope>NUCLEOTIDE SEQUENCE [LARGE SCALE GENOMIC DNA]</scope>
    <source>
        <strain evidence="1 2">ES3182-GEN</strain>
    </source>
</reference>